<comment type="similarity">
    <text evidence="2">Belongs to the glycosyl hydrolase 13 family.</text>
</comment>
<organism evidence="9 10">
    <name type="scientific">Paenibacillus soyae</name>
    <dbReference type="NCBI Taxonomy" id="2969249"/>
    <lineage>
        <taxon>Bacteria</taxon>
        <taxon>Bacillati</taxon>
        <taxon>Bacillota</taxon>
        <taxon>Bacilli</taxon>
        <taxon>Bacillales</taxon>
        <taxon>Paenibacillaceae</taxon>
        <taxon>Paenibacillus</taxon>
    </lineage>
</organism>
<dbReference type="AlphaFoldDB" id="A0A9X2MV93"/>
<dbReference type="InterPro" id="IPR045857">
    <property type="entry name" value="O16G_dom_2"/>
</dbReference>
<keyword evidence="5" id="KW-0326">Glycosidase</keyword>
<evidence type="ECO:0000256" key="2">
    <source>
        <dbReference type="ARBA" id="ARBA00008061"/>
    </source>
</evidence>
<evidence type="ECO:0000256" key="1">
    <source>
        <dbReference type="ARBA" id="ARBA00004496"/>
    </source>
</evidence>
<protein>
    <recommendedName>
        <fullName evidence="7">oligo-1,6-glucosidase</fullName>
        <ecNumber evidence="7">3.2.1.10</ecNumber>
    </recommendedName>
</protein>
<dbReference type="FunFam" id="3.90.400.10:FF:000002">
    <property type="entry name" value="Sucrose isomerase"/>
    <property type="match status" value="1"/>
</dbReference>
<dbReference type="SMART" id="SM00642">
    <property type="entry name" value="Aamy"/>
    <property type="match status" value="1"/>
</dbReference>
<comment type="subcellular location">
    <subcellularLocation>
        <location evidence="1">Cytoplasm</location>
    </subcellularLocation>
</comment>
<dbReference type="Gene3D" id="3.90.400.10">
    <property type="entry name" value="Oligo-1,6-glucosidase, Domain 2"/>
    <property type="match status" value="1"/>
</dbReference>
<dbReference type="Proteomes" id="UP001141950">
    <property type="component" value="Unassembled WGS sequence"/>
</dbReference>
<dbReference type="InterPro" id="IPR032091">
    <property type="entry name" value="Malt_amylase-like_C"/>
</dbReference>
<evidence type="ECO:0000259" key="8">
    <source>
        <dbReference type="SMART" id="SM00642"/>
    </source>
</evidence>
<dbReference type="GO" id="GO:0005737">
    <property type="term" value="C:cytoplasm"/>
    <property type="evidence" value="ECO:0007669"/>
    <property type="project" value="UniProtKB-SubCell"/>
</dbReference>
<dbReference type="FunFam" id="3.20.20.80:FF:000014">
    <property type="entry name" value="Alpha,alpha-phosphotrehalase"/>
    <property type="match status" value="1"/>
</dbReference>
<dbReference type="InterPro" id="IPR006047">
    <property type="entry name" value="GH13_cat_dom"/>
</dbReference>
<dbReference type="CDD" id="cd11333">
    <property type="entry name" value="AmyAc_SI_OligoGlu_DGase"/>
    <property type="match status" value="1"/>
</dbReference>
<sequence>MKKAFWKEAVVYQIYPRSFMDSNGDGIGDLQGIIAKLDYLKELGVDVIWLSPVFKSPNDDNGYDISDYRDIMDEFGTMADWEELLEGLHGRGMKLMMDLVVNHSSDEHAWFAESRSSKDSPYRDYYMWRPANEKGEEPNNWVSFFGGSAWQYDEATCEYFLHLFSKKQPDLNWESPALRKEVYDMMTFWLDKGIDGFRMDVINCISKTPGLPSVGEDRYAWGGEHFMNGPRIHEFLQEMNREVLSRYDIMTVGEMPGATVDQAKLYTGEDRGELNMVFQFEHMDVDSGPGGKWDVKPWTLNGLRDILHKWQTGLAEDGWNSLYLNNHDQPRMVSRFGDADKYRKESAKMLATLLHTLKGTPYIYQGEELGMTNVRFESIGDYRDIETLNMYREQHTEQGKPEADVMASIYAKGRDNARTPMQWDASPNGGFTSGTPWIASNPNFASINAEQALQDPDSIFHYYKKLIALRKRHPIMSYGSYELLLPDHERIYAYTRELDGEKWLILLNFFGEPALFELPNELEHGSRELIISNYGDVDAAEDIRSLPLRPYEARVYAIAK</sequence>
<keyword evidence="4" id="KW-0378">Hydrolase</keyword>
<evidence type="ECO:0000313" key="9">
    <source>
        <dbReference type="EMBL" id="MCR2807160.1"/>
    </source>
</evidence>
<proteinExistence type="inferred from homology"/>
<evidence type="ECO:0000256" key="5">
    <source>
        <dbReference type="ARBA" id="ARBA00023295"/>
    </source>
</evidence>
<reference evidence="9" key="1">
    <citation type="submission" date="2022-08" db="EMBL/GenBank/DDBJ databases">
        <title>The genomic sequence of strain Paenibacillus sp. SCIV0701.</title>
        <authorList>
            <person name="Zhao H."/>
        </authorList>
    </citation>
    <scope>NUCLEOTIDE SEQUENCE</scope>
    <source>
        <strain evidence="9">SCIV0701</strain>
    </source>
</reference>
<dbReference type="SUPFAM" id="SSF51011">
    <property type="entry name" value="Glycosyl hydrolase domain"/>
    <property type="match status" value="1"/>
</dbReference>
<dbReference type="GO" id="GO:0004574">
    <property type="term" value="F:oligo-1,6-glucosidase activity"/>
    <property type="evidence" value="ECO:0007669"/>
    <property type="project" value="UniProtKB-EC"/>
</dbReference>
<dbReference type="RefSeq" id="WP_257451355.1">
    <property type="nucleotide sequence ID" value="NZ_JANIPJ010000023.1"/>
</dbReference>
<feature type="domain" description="Glycosyl hydrolase family 13 catalytic" evidence="8">
    <location>
        <begin position="13"/>
        <end position="418"/>
    </location>
</feature>
<dbReference type="InterPro" id="IPR017853">
    <property type="entry name" value="GH"/>
</dbReference>
<comment type="catalytic activity">
    <reaction evidence="6">
        <text>Hydrolysis of (1-&gt;6)-alpha-D-glucosidic linkages in some oligosaccharides produced from starch and glycogen by alpha-amylase, and in isomaltose.</text>
        <dbReference type="EC" id="3.2.1.10"/>
    </reaction>
</comment>
<dbReference type="NCBIfam" id="NF008183">
    <property type="entry name" value="PRK10933.1"/>
    <property type="match status" value="1"/>
</dbReference>
<dbReference type="Gene3D" id="3.20.20.80">
    <property type="entry name" value="Glycosidases"/>
    <property type="match status" value="1"/>
</dbReference>
<keyword evidence="10" id="KW-1185">Reference proteome</keyword>
<evidence type="ECO:0000313" key="10">
    <source>
        <dbReference type="Proteomes" id="UP001141950"/>
    </source>
</evidence>
<dbReference type="EC" id="3.2.1.10" evidence="7"/>
<accession>A0A9X2MV93</accession>
<dbReference type="PANTHER" id="PTHR10357">
    <property type="entry name" value="ALPHA-AMYLASE FAMILY MEMBER"/>
    <property type="match status" value="1"/>
</dbReference>
<dbReference type="GO" id="GO:0004556">
    <property type="term" value="F:alpha-amylase activity"/>
    <property type="evidence" value="ECO:0007669"/>
    <property type="project" value="TreeGrafter"/>
</dbReference>
<dbReference type="EMBL" id="JANIPJ010000023">
    <property type="protein sequence ID" value="MCR2807160.1"/>
    <property type="molecule type" value="Genomic_DNA"/>
</dbReference>
<keyword evidence="3" id="KW-0963">Cytoplasm</keyword>
<name>A0A9X2MV93_9BACL</name>
<comment type="caution">
    <text evidence="9">The sequence shown here is derived from an EMBL/GenBank/DDBJ whole genome shotgun (WGS) entry which is preliminary data.</text>
</comment>
<dbReference type="PANTHER" id="PTHR10357:SF184">
    <property type="entry name" value="OLIGO-1,6-GLUCOSIDASE 1"/>
    <property type="match status" value="1"/>
</dbReference>
<dbReference type="InterPro" id="IPR013780">
    <property type="entry name" value="Glyco_hydro_b"/>
</dbReference>
<dbReference type="Pfam" id="PF16657">
    <property type="entry name" value="Malt_amylase_C"/>
    <property type="match status" value="1"/>
</dbReference>
<evidence type="ECO:0000256" key="3">
    <source>
        <dbReference type="ARBA" id="ARBA00022490"/>
    </source>
</evidence>
<dbReference type="FunFam" id="3.20.20.80:FF:000064">
    <property type="entry name" value="Oligo-1,6-glucosidase"/>
    <property type="match status" value="1"/>
</dbReference>
<evidence type="ECO:0000256" key="4">
    <source>
        <dbReference type="ARBA" id="ARBA00022801"/>
    </source>
</evidence>
<dbReference type="FunFam" id="2.60.40.1180:FF:000007">
    <property type="entry name" value="Sucrose isomerase"/>
    <property type="match status" value="1"/>
</dbReference>
<evidence type="ECO:0000256" key="6">
    <source>
        <dbReference type="ARBA" id="ARBA00036217"/>
    </source>
</evidence>
<gene>
    <name evidence="9" type="ORF">NQZ67_25055</name>
</gene>
<dbReference type="SUPFAM" id="SSF51445">
    <property type="entry name" value="(Trans)glycosidases"/>
    <property type="match status" value="1"/>
</dbReference>
<dbReference type="Gene3D" id="2.60.40.1180">
    <property type="entry name" value="Golgi alpha-mannosidase II"/>
    <property type="match status" value="1"/>
</dbReference>
<dbReference type="GO" id="GO:0009313">
    <property type="term" value="P:oligosaccharide catabolic process"/>
    <property type="evidence" value="ECO:0007669"/>
    <property type="project" value="TreeGrafter"/>
</dbReference>
<dbReference type="Pfam" id="PF00128">
    <property type="entry name" value="Alpha-amylase"/>
    <property type="match status" value="1"/>
</dbReference>
<evidence type="ECO:0000256" key="7">
    <source>
        <dbReference type="ARBA" id="ARBA00038939"/>
    </source>
</evidence>